<comment type="caution">
    <text evidence="1">The sequence shown here is derived from an EMBL/GenBank/DDBJ whole genome shotgun (WGS) entry which is preliminary data.</text>
</comment>
<dbReference type="Proteomes" id="UP000287166">
    <property type="component" value="Unassembled WGS sequence"/>
</dbReference>
<protein>
    <submittedName>
        <fullName evidence="1">Uncharacterized protein</fullName>
    </submittedName>
</protein>
<dbReference type="OrthoDB" id="2548233at2759"/>
<evidence type="ECO:0000313" key="2">
    <source>
        <dbReference type="Proteomes" id="UP000287166"/>
    </source>
</evidence>
<dbReference type="InParanoid" id="A0A401H6D8"/>
<dbReference type="AlphaFoldDB" id="A0A401H6D8"/>
<sequence>MVQGTYRAVQSMAEVSDWAERVVRLAEGTPDLDSLRVEVGKKVIPEPHGDQTFLYIAGRSDLAL</sequence>
<organism evidence="1 2">
    <name type="scientific">Sparassis crispa</name>
    <dbReference type="NCBI Taxonomy" id="139825"/>
    <lineage>
        <taxon>Eukaryota</taxon>
        <taxon>Fungi</taxon>
        <taxon>Dikarya</taxon>
        <taxon>Basidiomycota</taxon>
        <taxon>Agaricomycotina</taxon>
        <taxon>Agaricomycetes</taxon>
        <taxon>Polyporales</taxon>
        <taxon>Sparassidaceae</taxon>
        <taxon>Sparassis</taxon>
    </lineage>
</organism>
<gene>
    <name evidence="1" type="ORF">SCP_1702460</name>
</gene>
<proteinExistence type="predicted"/>
<dbReference type="EMBL" id="BFAD01000017">
    <property type="protein sequence ID" value="GBE89920.1"/>
    <property type="molecule type" value="Genomic_DNA"/>
</dbReference>
<name>A0A401H6D8_9APHY</name>
<evidence type="ECO:0000313" key="1">
    <source>
        <dbReference type="EMBL" id="GBE89920.1"/>
    </source>
</evidence>
<keyword evidence="2" id="KW-1185">Reference proteome</keyword>
<accession>A0A401H6D8</accession>
<reference evidence="1 2" key="1">
    <citation type="journal article" date="2018" name="Sci. Rep.">
        <title>Genome sequence of the cauliflower mushroom Sparassis crispa (Hanabiratake) and its association with beneficial usage.</title>
        <authorList>
            <person name="Kiyama R."/>
            <person name="Furutani Y."/>
            <person name="Kawaguchi K."/>
            <person name="Nakanishi T."/>
        </authorList>
    </citation>
    <scope>NUCLEOTIDE SEQUENCE [LARGE SCALE GENOMIC DNA]</scope>
</reference>
<dbReference type="GeneID" id="38786837"/>
<dbReference type="RefSeq" id="XP_027620833.1">
    <property type="nucleotide sequence ID" value="XM_027765032.1"/>
</dbReference>